<dbReference type="WBParaSite" id="L893_g26788.t1">
    <property type="protein sequence ID" value="L893_g26788.t1"/>
    <property type="gene ID" value="L893_g26788"/>
</dbReference>
<protein>
    <submittedName>
        <fullName evidence="2">Uncharacterized protein</fullName>
    </submittedName>
</protein>
<accession>A0A1I7ZJF1</accession>
<evidence type="ECO:0000313" key="2">
    <source>
        <dbReference type="WBParaSite" id="L893_g26788.t1"/>
    </source>
</evidence>
<reference evidence="2" key="1">
    <citation type="submission" date="2016-11" db="UniProtKB">
        <authorList>
            <consortium name="WormBaseParasite"/>
        </authorList>
    </citation>
    <scope>IDENTIFICATION</scope>
</reference>
<dbReference type="AlphaFoldDB" id="A0A1I7ZJF1"/>
<proteinExistence type="predicted"/>
<evidence type="ECO:0000313" key="1">
    <source>
        <dbReference type="Proteomes" id="UP000095287"/>
    </source>
</evidence>
<name>A0A1I7ZJF1_9BILA</name>
<dbReference type="Proteomes" id="UP000095287">
    <property type="component" value="Unplaced"/>
</dbReference>
<sequence length="190" mass="21862">MPLSSLQQEELLFTYGFISTTPQDIGGYRIGLWMKKWKTVGPCYPYNPFNCGAHHLQLVELQWHLRREERYAMNWVYLDANVQFPSRRRASTTEHLGILKNTIFVKDICNVQHAVLSTLLLLPLLPNGKEHENKGSRVHTYVYETLQFQAKEALSAASCQGDTTSFATYALSLFSTDVAIYRELQFLLKL</sequence>
<organism evidence="1 2">
    <name type="scientific">Steinernema glaseri</name>
    <dbReference type="NCBI Taxonomy" id="37863"/>
    <lineage>
        <taxon>Eukaryota</taxon>
        <taxon>Metazoa</taxon>
        <taxon>Ecdysozoa</taxon>
        <taxon>Nematoda</taxon>
        <taxon>Chromadorea</taxon>
        <taxon>Rhabditida</taxon>
        <taxon>Tylenchina</taxon>
        <taxon>Panagrolaimomorpha</taxon>
        <taxon>Strongyloidoidea</taxon>
        <taxon>Steinernematidae</taxon>
        <taxon>Steinernema</taxon>
    </lineage>
</organism>
<keyword evidence="1" id="KW-1185">Reference proteome</keyword>